<dbReference type="Pfam" id="PF01370">
    <property type="entry name" value="Epimerase"/>
    <property type="match status" value="1"/>
</dbReference>
<evidence type="ECO:0008006" key="5">
    <source>
        <dbReference type="Google" id="ProtNLM"/>
    </source>
</evidence>
<sequence length="355" mass="38553">MSTKIFLTGGTGYIGGTVLDTIAKQHSEYEVTVLLRNVPEKFSKLYPAVKVVRGDYDSTDLISETAAKANIVIHCGNSDHEPSIKALIAGLLRRDEPSFLIHLSGTGIVADYRDDTYHGTVNPKIWSDVDDIDAITSMPDIAVHRNVDKIIQTAAAEHGDKLKTAIICPPDIYGPGRGPGGIRSVFFPMFVAEAKKVGATFYANDGSNGRSWVHIDDLMAVYMKVVEAAAKGGDGADWGKEVSIVIIVPKYADGPLQGYYFASSQEVSQKDIAIEAGKLLHAHGLLNTAEPKKLTLSEIGGLMKGHIYYPMIGTYLWASNSRTRSHRAEKLFGYKPSAPTIWETLEADLLASAEK</sequence>
<evidence type="ECO:0000259" key="2">
    <source>
        <dbReference type="Pfam" id="PF13460"/>
    </source>
</evidence>
<dbReference type="InterPro" id="IPR036291">
    <property type="entry name" value="NAD(P)-bd_dom_sf"/>
</dbReference>
<comment type="caution">
    <text evidence="3">The sequence shown here is derived from an EMBL/GenBank/DDBJ whole genome shotgun (WGS) entry which is preliminary data.</text>
</comment>
<evidence type="ECO:0000259" key="1">
    <source>
        <dbReference type="Pfam" id="PF01370"/>
    </source>
</evidence>
<feature type="domain" description="NAD-dependent epimerase/dehydratase" evidence="1">
    <location>
        <begin position="147"/>
        <end position="235"/>
    </location>
</feature>
<dbReference type="InterPro" id="IPR016040">
    <property type="entry name" value="NAD(P)-bd_dom"/>
</dbReference>
<organism evidence="3 4">
    <name type="scientific">Elasticomyces elasticus</name>
    <dbReference type="NCBI Taxonomy" id="574655"/>
    <lineage>
        <taxon>Eukaryota</taxon>
        <taxon>Fungi</taxon>
        <taxon>Dikarya</taxon>
        <taxon>Ascomycota</taxon>
        <taxon>Pezizomycotina</taxon>
        <taxon>Dothideomycetes</taxon>
        <taxon>Dothideomycetidae</taxon>
        <taxon>Mycosphaerellales</taxon>
        <taxon>Teratosphaeriaceae</taxon>
        <taxon>Elasticomyces</taxon>
    </lineage>
</organism>
<evidence type="ECO:0000313" key="4">
    <source>
        <dbReference type="Proteomes" id="UP001310594"/>
    </source>
</evidence>
<dbReference type="AlphaFoldDB" id="A0AAN7WI55"/>
<dbReference type="InterPro" id="IPR001509">
    <property type="entry name" value="Epimerase_deHydtase"/>
</dbReference>
<dbReference type="Proteomes" id="UP001310594">
    <property type="component" value="Unassembled WGS sequence"/>
</dbReference>
<dbReference type="GO" id="GO:0005737">
    <property type="term" value="C:cytoplasm"/>
    <property type="evidence" value="ECO:0007669"/>
    <property type="project" value="TreeGrafter"/>
</dbReference>
<gene>
    <name evidence="3" type="ORF">LTR97_002681</name>
</gene>
<evidence type="ECO:0000313" key="3">
    <source>
        <dbReference type="EMBL" id="KAK5705562.1"/>
    </source>
</evidence>
<dbReference type="PANTHER" id="PTHR48079">
    <property type="entry name" value="PROTEIN YEEZ"/>
    <property type="match status" value="1"/>
</dbReference>
<dbReference type="EMBL" id="JAVRQU010000003">
    <property type="protein sequence ID" value="KAK5705562.1"/>
    <property type="molecule type" value="Genomic_DNA"/>
</dbReference>
<dbReference type="Pfam" id="PF13460">
    <property type="entry name" value="NAD_binding_10"/>
    <property type="match status" value="1"/>
</dbReference>
<accession>A0AAN7WI55</accession>
<dbReference type="GO" id="GO:0004029">
    <property type="term" value="F:aldehyde dehydrogenase (NAD+) activity"/>
    <property type="evidence" value="ECO:0007669"/>
    <property type="project" value="TreeGrafter"/>
</dbReference>
<protein>
    <recommendedName>
        <fullName evidence="5">NAD-dependent epimerase/dehydratase domain-containing protein</fullName>
    </recommendedName>
</protein>
<dbReference type="PANTHER" id="PTHR48079:SF6">
    <property type="entry name" value="NAD(P)-BINDING DOMAIN-CONTAINING PROTEIN-RELATED"/>
    <property type="match status" value="1"/>
</dbReference>
<dbReference type="InterPro" id="IPR051783">
    <property type="entry name" value="NAD(P)-dependent_oxidoreduct"/>
</dbReference>
<feature type="domain" description="NAD(P)-binding" evidence="2">
    <location>
        <begin position="9"/>
        <end position="89"/>
    </location>
</feature>
<reference evidence="3" key="1">
    <citation type="submission" date="2023-08" db="EMBL/GenBank/DDBJ databases">
        <title>Black Yeasts Isolated from many extreme environments.</title>
        <authorList>
            <person name="Coleine C."/>
            <person name="Stajich J.E."/>
            <person name="Selbmann L."/>
        </authorList>
    </citation>
    <scope>NUCLEOTIDE SEQUENCE</scope>
    <source>
        <strain evidence="3">CCFEE 5810</strain>
    </source>
</reference>
<name>A0AAN7WI55_9PEZI</name>
<dbReference type="Gene3D" id="3.40.50.720">
    <property type="entry name" value="NAD(P)-binding Rossmann-like Domain"/>
    <property type="match status" value="1"/>
</dbReference>
<dbReference type="SUPFAM" id="SSF51735">
    <property type="entry name" value="NAD(P)-binding Rossmann-fold domains"/>
    <property type="match status" value="1"/>
</dbReference>
<proteinExistence type="predicted"/>